<evidence type="ECO:0000256" key="4">
    <source>
        <dbReference type="ARBA" id="ARBA00022679"/>
    </source>
</evidence>
<keyword evidence="4" id="KW-0808">Transferase</keyword>
<dbReference type="GO" id="GO:0016301">
    <property type="term" value="F:kinase activity"/>
    <property type="evidence" value="ECO:0007669"/>
    <property type="project" value="UniProtKB-KW"/>
</dbReference>
<sequence>MNYMDRSGQRNRKVAGPLVLLIISAVALATVLVPIHTVFYGTALPIALLLGSMLTGALLVAIPNPRFAIGLFLVAAFFLPFFVIPESVGPWPWTVPALITFAAFVAVVTFLHGWRMGLTPLLVGIAGSLAAPLLQPRVAAANPPTADLIVATSISIVAYFVAILLAGRIRAKRELARERESTALEQSRRVLMEERNRIARELHDVVAHSLSLIQVQASSARYRVPDLADDAARELDEIAATARGSLTEMRRLLGVLRTDGQTVELAPQESIEDIPSLVDSTRRSGVDVALELIAVTPAVPETVQIAAFRIVQESLSNAVRHAPGAVVSVHVRTEPSMLRLRVHNTAAGISSTQGAGHGLTGMRERVALLGGSLEVGADTDGGWTVNAVLRWDQDQEPNAEMERT</sequence>
<dbReference type="EMBL" id="SOGQ01000065">
    <property type="protein sequence ID" value="TFC96395.1"/>
    <property type="molecule type" value="Genomic_DNA"/>
</dbReference>
<dbReference type="RefSeq" id="WP_134431801.1">
    <property type="nucleotide sequence ID" value="NZ_SOGQ01000065.1"/>
</dbReference>
<keyword evidence="7" id="KW-0067">ATP-binding</keyword>
<dbReference type="InterPro" id="IPR003594">
    <property type="entry name" value="HATPase_dom"/>
</dbReference>
<keyword evidence="12" id="KW-1185">Reference proteome</keyword>
<evidence type="ECO:0000256" key="1">
    <source>
        <dbReference type="ARBA" id="ARBA00000085"/>
    </source>
</evidence>
<dbReference type="Pfam" id="PF02518">
    <property type="entry name" value="HATPase_c"/>
    <property type="match status" value="1"/>
</dbReference>
<dbReference type="InterPro" id="IPR011712">
    <property type="entry name" value="Sig_transdc_His_kin_sub3_dim/P"/>
</dbReference>
<name>A0ABY2IWK0_9MICO</name>
<reference evidence="11 12" key="1">
    <citation type="submission" date="2019-03" db="EMBL/GenBank/DDBJ databases">
        <title>Genomics of glacier-inhabiting Cryobacterium strains.</title>
        <authorList>
            <person name="Liu Q."/>
            <person name="Xin Y.-H."/>
        </authorList>
    </citation>
    <scope>NUCLEOTIDE SEQUENCE [LARGE SCALE GENOMIC DNA]</scope>
    <source>
        <strain evidence="11 12">TMT1-23-1</strain>
    </source>
</reference>
<accession>A0ABY2IWK0</accession>
<evidence type="ECO:0000256" key="6">
    <source>
        <dbReference type="ARBA" id="ARBA00022777"/>
    </source>
</evidence>
<evidence type="ECO:0000256" key="7">
    <source>
        <dbReference type="ARBA" id="ARBA00022840"/>
    </source>
</evidence>
<proteinExistence type="predicted"/>
<dbReference type="InterPro" id="IPR050482">
    <property type="entry name" value="Sensor_HK_TwoCompSys"/>
</dbReference>
<evidence type="ECO:0000256" key="8">
    <source>
        <dbReference type="ARBA" id="ARBA00023012"/>
    </source>
</evidence>
<dbReference type="EC" id="2.7.13.3" evidence="2"/>
<keyword evidence="5" id="KW-0547">Nucleotide-binding</keyword>
<feature type="transmembrane region" description="Helical" evidence="9">
    <location>
        <begin position="39"/>
        <end position="60"/>
    </location>
</feature>
<dbReference type="PANTHER" id="PTHR24421">
    <property type="entry name" value="NITRATE/NITRITE SENSOR PROTEIN NARX-RELATED"/>
    <property type="match status" value="1"/>
</dbReference>
<keyword evidence="9" id="KW-0812">Transmembrane</keyword>
<dbReference type="PANTHER" id="PTHR24421:SF10">
    <property type="entry name" value="NITRATE_NITRITE SENSOR PROTEIN NARQ"/>
    <property type="match status" value="1"/>
</dbReference>
<keyword evidence="9" id="KW-1133">Transmembrane helix</keyword>
<dbReference type="Proteomes" id="UP000297853">
    <property type="component" value="Unassembled WGS sequence"/>
</dbReference>
<evidence type="ECO:0000313" key="12">
    <source>
        <dbReference type="Proteomes" id="UP000297853"/>
    </source>
</evidence>
<dbReference type="SMART" id="SM00387">
    <property type="entry name" value="HATPase_c"/>
    <property type="match status" value="1"/>
</dbReference>
<feature type="transmembrane region" description="Helical" evidence="9">
    <location>
        <begin position="91"/>
        <end position="111"/>
    </location>
</feature>
<protein>
    <recommendedName>
        <fullName evidence="2">histidine kinase</fullName>
        <ecNumber evidence="2">2.7.13.3</ecNumber>
    </recommendedName>
</protein>
<keyword evidence="8" id="KW-0902">Two-component regulatory system</keyword>
<gene>
    <name evidence="11" type="ORF">E3T28_12625</name>
</gene>
<comment type="catalytic activity">
    <reaction evidence="1">
        <text>ATP + protein L-histidine = ADP + protein N-phospho-L-histidine.</text>
        <dbReference type="EC" id="2.7.13.3"/>
    </reaction>
</comment>
<dbReference type="InterPro" id="IPR036890">
    <property type="entry name" value="HATPase_C_sf"/>
</dbReference>
<comment type="caution">
    <text evidence="11">The sequence shown here is derived from an EMBL/GenBank/DDBJ whole genome shotgun (WGS) entry which is preliminary data.</text>
</comment>
<evidence type="ECO:0000259" key="10">
    <source>
        <dbReference type="SMART" id="SM00387"/>
    </source>
</evidence>
<dbReference type="Gene3D" id="1.20.5.1930">
    <property type="match status" value="1"/>
</dbReference>
<feature type="transmembrane region" description="Helical" evidence="9">
    <location>
        <begin position="118"/>
        <end position="136"/>
    </location>
</feature>
<feature type="domain" description="Histidine kinase/HSP90-like ATPase" evidence="10">
    <location>
        <begin position="302"/>
        <end position="395"/>
    </location>
</feature>
<dbReference type="SUPFAM" id="SSF55874">
    <property type="entry name" value="ATPase domain of HSP90 chaperone/DNA topoisomerase II/histidine kinase"/>
    <property type="match status" value="1"/>
</dbReference>
<keyword evidence="3" id="KW-0597">Phosphoprotein</keyword>
<evidence type="ECO:0000256" key="9">
    <source>
        <dbReference type="SAM" id="Phobius"/>
    </source>
</evidence>
<dbReference type="Gene3D" id="3.30.565.10">
    <property type="entry name" value="Histidine kinase-like ATPase, C-terminal domain"/>
    <property type="match status" value="1"/>
</dbReference>
<evidence type="ECO:0000256" key="5">
    <source>
        <dbReference type="ARBA" id="ARBA00022741"/>
    </source>
</evidence>
<dbReference type="CDD" id="cd16917">
    <property type="entry name" value="HATPase_UhpB-NarQ-NarX-like"/>
    <property type="match status" value="1"/>
</dbReference>
<dbReference type="Pfam" id="PF07730">
    <property type="entry name" value="HisKA_3"/>
    <property type="match status" value="1"/>
</dbReference>
<keyword evidence="9" id="KW-0472">Membrane</keyword>
<evidence type="ECO:0000256" key="2">
    <source>
        <dbReference type="ARBA" id="ARBA00012438"/>
    </source>
</evidence>
<evidence type="ECO:0000256" key="3">
    <source>
        <dbReference type="ARBA" id="ARBA00022553"/>
    </source>
</evidence>
<organism evidence="11 12">
    <name type="scientific">Cryobacterium sinapicolor</name>
    <dbReference type="NCBI Taxonomy" id="1259236"/>
    <lineage>
        <taxon>Bacteria</taxon>
        <taxon>Bacillati</taxon>
        <taxon>Actinomycetota</taxon>
        <taxon>Actinomycetes</taxon>
        <taxon>Micrococcales</taxon>
        <taxon>Microbacteriaceae</taxon>
        <taxon>Cryobacterium</taxon>
    </lineage>
</organism>
<feature type="transmembrane region" description="Helical" evidence="9">
    <location>
        <begin position="148"/>
        <end position="167"/>
    </location>
</feature>
<feature type="transmembrane region" description="Helical" evidence="9">
    <location>
        <begin position="67"/>
        <end position="85"/>
    </location>
</feature>
<evidence type="ECO:0000313" key="11">
    <source>
        <dbReference type="EMBL" id="TFC96395.1"/>
    </source>
</evidence>
<keyword evidence="6 11" id="KW-0418">Kinase</keyword>